<reference evidence="1 2" key="1">
    <citation type="journal article" date="2019" name="Nat. Ecol. Evol.">
        <title>Megaphylogeny resolves global patterns of mushroom evolution.</title>
        <authorList>
            <person name="Varga T."/>
            <person name="Krizsan K."/>
            <person name="Foldi C."/>
            <person name="Dima B."/>
            <person name="Sanchez-Garcia M."/>
            <person name="Sanchez-Ramirez S."/>
            <person name="Szollosi G.J."/>
            <person name="Szarkandi J.G."/>
            <person name="Papp V."/>
            <person name="Albert L."/>
            <person name="Andreopoulos W."/>
            <person name="Angelini C."/>
            <person name="Antonin V."/>
            <person name="Barry K.W."/>
            <person name="Bougher N.L."/>
            <person name="Buchanan P."/>
            <person name="Buyck B."/>
            <person name="Bense V."/>
            <person name="Catcheside P."/>
            <person name="Chovatia M."/>
            <person name="Cooper J."/>
            <person name="Damon W."/>
            <person name="Desjardin D."/>
            <person name="Finy P."/>
            <person name="Geml J."/>
            <person name="Haridas S."/>
            <person name="Hughes K."/>
            <person name="Justo A."/>
            <person name="Karasinski D."/>
            <person name="Kautmanova I."/>
            <person name="Kiss B."/>
            <person name="Kocsube S."/>
            <person name="Kotiranta H."/>
            <person name="LaButti K.M."/>
            <person name="Lechner B.E."/>
            <person name="Liimatainen K."/>
            <person name="Lipzen A."/>
            <person name="Lukacs Z."/>
            <person name="Mihaltcheva S."/>
            <person name="Morgado L.N."/>
            <person name="Niskanen T."/>
            <person name="Noordeloos M.E."/>
            <person name="Ohm R.A."/>
            <person name="Ortiz-Santana B."/>
            <person name="Ovrebo C."/>
            <person name="Racz N."/>
            <person name="Riley R."/>
            <person name="Savchenko A."/>
            <person name="Shiryaev A."/>
            <person name="Soop K."/>
            <person name="Spirin V."/>
            <person name="Szebenyi C."/>
            <person name="Tomsovsky M."/>
            <person name="Tulloss R.E."/>
            <person name="Uehling J."/>
            <person name="Grigoriev I.V."/>
            <person name="Vagvolgyi C."/>
            <person name="Papp T."/>
            <person name="Martin F.M."/>
            <person name="Miettinen O."/>
            <person name="Hibbett D.S."/>
            <person name="Nagy L.G."/>
        </authorList>
    </citation>
    <scope>NUCLEOTIDE SEQUENCE [LARGE SCALE GENOMIC DNA]</scope>
    <source>
        <strain evidence="1 2">FP101781</strain>
    </source>
</reference>
<dbReference type="Proteomes" id="UP000298030">
    <property type="component" value="Unassembled WGS sequence"/>
</dbReference>
<keyword evidence="2" id="KW-1185">Reference proteome</keyword>
<comment type="caution">
    <text evidence="1">The sequence shown here is derived from an EMBL/GenBank/DDBJ whole genome shotgun (WGS) entry which is preliminary data.</text>
</comment>
<dbReference type="AlphaFoldDB" id="A0A4Y7SYH4"/>
<evidence type="ECO:0000313" key="1">
    <source>
        <dbReference type="EMBL" id="TEB26761.1"/>
    </source>
</evidence>
<proteinExistence type="predicted"/>
<organism evidence="1 2">
    <name type="scientific">Coprinellus micaceus</name>
    <name type="common">Glistening ink-cap mushroom</name>
    <name type="synonym">Coprinus micaceus</name>
    <dbReference type="NCBI Taxonomy" id="71717"/>
    <lineage>
        <taxon>Eukaryota</taxon>
        <taxon>Fungi</taxon>
        <taxon>Dikarya</taxon>
        <taxon>Basidiomycota</taxon>
        <taxon>Agaricomycotina</taxon>
        <taxon>Agaricomycetes</taxon>
        <taxon>Agaricomycetidae</taxon>
        <taxon>Agaricales</taxon>
        <taxon>Agaricineae</taxon>
        <taxon>Psathyrellaceae</taxon>
        <taxon>Coprinellus</taxon>
    </lineage>
</organism>
<accession>A0A4Y7SYH4</accession>
<gene>
    <name evidence="1" type="ORF">FA13DRAFT_1888159</name>
</gene>
<sequence length="156" mass="17434">MMTYDQYKYPREDSLNRKFKPFNRLKHRRASGLNKTSAVAGPPCVIFNEPELPQNELSSAHCGGTQHYHPLDEWVKPPGGIPHISYSAMIFWVILVGGDWEGELDTFNGRQLPHDGSPGSSISKSTKSLWAFCPFSLLKSEKAGKCDTGVIDLRVL</sequence>
<protein>
    <submittedName>
        <fullName evidence="1">Uncharacterized protein</fullName>
    </submittedName>
</protein>
<evidence type="ECO:0000313" key="2">
    <source>
        <dbReference type="Proteomes" id="UP000298030"/>
    </source>
</evidence>
<dbReference type="EMBL" id="QPFP01000046">
    <property type="protein sequence ID" value="TEB26761.1"/>
    <property type="molecule type" value="Genomic_DNA"/>
</dbReference>
<name>A0A4Y7SYH4_COPMI</name>